<dbReference type="GO" id="GO:0005096">
    <property type="term" value="F:GTPase activator activity"/>
    <property type="evidence" value="ECO:0007669"/>
    <property type="project" value="TreeGrafter"/>
</dbReference>
<evidence type="ECO:0000256" key="2">
    <source>
        <dbReference type="ARBA" id="ARBA00022475"/>
    </source>
</evidence>
<evidence type="ECO:0000313" key="10">
    <source>
        <dbReference type="Ensembl" id="ENSCMIP00000011369.1"/>
    </source>
</evidence>
<dbReference type="Ensembl" id="ENSCMIT00000011650.1">
    <property type="protein sequence ID" value="ENSCMIP00000011369.1"/>
    <property type="gene ID" value="ENSCMIG00000005914.1"/>
</dbReference>
<protein>
    <recommendedName>
        <fullName evidence="12">Ig-like domain-containing protein</fullName>
    </recommendedName>
</protein>
<keyword evidence="8" id="KW-0393">Immunoglobulin domain</keyword>
<evidence type="ECO:0000256" key="3">
    <source>
        <dbReference type="ARBA" id="ARBA00022729"/>
    </source>
</evidence>
<keyword evidence="6" id="KW-0325">Glycoprotein</keyword>
<dbReference type="GO" id="GO:0051894">
    <property type="term" value="P:positive regulation of focal adhesion assembly"/>
    <property type="evidence" value="ECO:0007669"/>
    <property type="project" value="TreeGrafter"/>
</dbReference>
<keyword evidence="2" id="KW-1003">Cell membrane</keyword>
<name>A0A4W3HQ11_CALMI</name>
<dbReference type="STRING" id="7868.ENSCMIP00000011369"/>
<dbReference type="OMA" id="TDANPIC"/>
<accession>A0A4W3HQ11</accession>
<dbReference type="GO" id="GO:0009897">
    <property type="term" value="C:external side of plasma membrane"/>
    <property type="evidence" value="ECO:0007669"/>
    <property type="project" value="TreeGrafter"/>
</dbReference>
<proteinExistence type="predicted"/>
<keyword evidence="11" id="KW-1185">Reference proteome</keyword>
<dbReference type="GO" id="GO:0007229">
    <property type="term" value="P:integrin-mediated signaling pathway"/>
    <property type="evidence" value="ECO:0007669"/>
    <property type="project" value="TreeGrafter"/>
</dbReference>
<sequence length="158" mass="17063">MFSLLLLTVLAALPVLDSQRITELTACTTVRDELRLDCKYTKESSSSTVQYEWTLSQEGKSLQALASDTKRPINNRISVNQTDSMVRLLMKRFVSQLQAGGGGLDCSISLPPTPFSLSPSLSHTDANPICSAPGLLPPWGALLWLAVLQALGGLPYGE</sequence>
<dbReference type="GO" id="GO:0005925">
    <property type="term" value="C:focal adhesion"/>
    <property type="evidence" value="ECO:0007669"/>
    <property type="project" value="TreeGrafter"/>
</dbReference>
<evidence type="ECO:0008006" key="12">
    <source>
        <dbReference type="Google" id="ProtNLM"/>
    </source>
</evidence>
<keyword evidence="5" id="KW-1015">Disulfide bond</keyword>
<dbReference type="PANTHER" id="PTHR19226:SF2">
    <property type="entry name" value="THY-1 MEMBRANE GLYCOPROTEIN"/>
    <property type="match status" value="1"/>
</dbReference>
<evidence type="ECO:0000256" key="5">
    <source>
        <dbReference type="ARBA" id="ARBA00023157"/>
    </source>
</evidence>
<evidence type="ECO:0000256" key="4">
    <source>
        <dbReference type="ARBA" id="ARBA00023136"/>
    </source>
</evidence>
<dbReference type="GO" id="GO:0045121">
    <property type="term" value="C:membrane raft"/>
    <property type="evidence" value="ECO:0007669"/>
    <property type="project" value="TreeGrafter"/>
</dbReference>
<dbReference type="Proteomes" id="UP000314986">
    <property type="component" value="Unassembled WGS sequence"/>
</dbReference>
<organism evidence="10 11">
    <name type="scientific">Callorhinchus milii</name>
    <name type="common">Ghost shark</name>
    <dbReference type="NCBI Taxonomy" id="7868"/>
    <lineage>
        <taxon>Eukaryota</taxon>
        <taxon>Metazoa</taxon>
        <taxon>Chordata</taxon>
        <taxon>Craniata</taxon>
        <taxon>Vertebrata</taxon>
        <taxon>Chondrichthyes</taxon>
        <taxon>Holocephali</taxon>
        <taxon>Chimaeriformes</taxon>
        <taxon>Callorhinchidae</taxon>
        <taxon>Callorhinchus</taxon>
    </lineage>
</organism>
<dbReference type="InterPro" id="IPR033292">
    <property type="entry name" value="THY1"/>
</dbReference>
<keyword evidence="7" id="KW-0449">Lipoprotein</keyword>
<dbReference type="GO" id="GO:0043209">
    <property type="term" value="C:myelin sheath"/>
    <property type="evidence" value="ECO:0007669"/>
    <property type="project" value="TreeGrafter"/>
</dbReference>
<evidence type="ECO:0000256" key="9">
    <source>
        <dbReference type="SAM" id="SignalP"/>
    </source>
</evidence>
<dbReference type="PANTHER" id="PTHR19226">
    <property type="entry name" value="THY-1 MEMBRANE GLYCOPROTEIN"/>
    <property type="match status" value="1"/>
</dbReference>
<reference evidence="10" key="5">
    <citation type="submission" date="2025-09" db="UniProtKB">
        <authorList>
            <consortium name="Ensembl"/>
        </authorList>
    </citation>
    <scope>IDENTIFICATION</scope>
</reference>
<dbReference type="AlphaFoldDB" id="A0A4W3HQ11"/>
<reference evidence="11" key="2">
    <citation type="journal article" date="2007" name="PLoS Biol.">
        <title>Survey sequencing and comparative analysis of the elephant shark (Callorhinchus milii) genome.</title>
        <authorList>
            <person name="Venkatesh B."/>
            <person name="Kirkness E.F."/>
            <person name="Loh Y.H."/>
            <person name="Halpern A.L."/>
            <person name="Lee A.P."/>
            <person name="Johnson J."/>
            <person name="Dandona N."/>
            <person name="Viswanathan L.D."/>
            <person name="Tay A."/>
            <person name="Venter J.C."/>
            <person name="Strausberg R.L."/>
            <person name="Brenner S."/>
        </authorList>
    </citation>
    <scope>NUCLEOTIDE SEQUENCE [LARGE SCALE GENOMIC DNA]</scope>
</reference>
<dbReference type="GO" id="GO:0007155">
    <property type="term" value="P:cell adhesion"/>
    <property type="evidence" value="ECO:0007669"/>
    <property type="project" value="InterPro"/>
</dbReference>
<evidence type="ECO:0000256" key="8">
    <source>
        <dbReference type="ARBA" id="ARBA00023319"/>
    </source>
</evidence>
<reference evidence="10" key="4">
    <citation type="submission" date="2025-08" db="UniProtKB">
        <authorList>
            <consortium name="Ensembl"/>
        </authorList>
    </citation>
    <scope>IDENTIFICATION</scope>
</reference>
<comment type="subcellular location">
    <subcellularLocation>
        <location evidence="1">Cell membrane</location>
    </subcellularLocation>
</comment>
<keyword evidence="3 9" id="KW-0732">Signal</keyword>
<evidence type="ECO:0000256" key="1">
    <source>
        <dbReference type="ARBA" id="ARBA00004236"/>
    </source>
</evidence>
<evidence type="ECO:0000256" key="6">
    <source>
        <dbReference type="ARBA" id="ARBA00023180"/>
    </source>
</evidence>
<dbReference type="GO" id="GO:0030334">
    <property type="term" value="P:regulation of cell migration"/>
    <property type="evidence" value="ECO:0007669"/>
    <property type="project" value="InterPro"/>
</dbReference>
<dbReference type="InParanoid" id="A0A4W3HQ11"/>
<feature type="signal peptide" evidence="9">
    <location>
        <begin position="1"/>
        <end position="18"/>
    </location>
</feature>
<dbReference type="GO" id="GO:0030425">
    <property type="term" value="C:dendrite"/>
    <property type="evidence" value="ECO:0007669"/>
    <property type="project" value="TreeGrafter"/>
</dbReference>
<evidence type="ECO:0000256" key="7">
    <source>
        <dbReference type="ARBA" id="ARBA00023288"/>
    </source>
</evidence>
<reference evidence="11" key="3">
    <citation type="journal article" date="2014" name="Nature">
        <title>Elephant shark genome provides unique insights into gnathostome evolution.</title>
        <authorList>
            <consortium name="International Elephant Shark Genome Sequencing Consortium"/>
            <person name="Venkatesh B."/>
            <person name="Lee A.P."/>
            <person name="Ravi V."/>
            <person name="Maurya A.K."/>
            <person name="Lian M.M."/>
            <person name="Swann J.B."/>
            <person name="Ohta Y."/>
            <person name="Flajnik M.F."/>
            <person name="Sutoh Y."/>
            <person name="Kasahara M."/>
            <person name="Hoon S."/>
            <person name="Gangu V."/>
            <person name="Roy S.W."/>
            <person name="Irimia M."/>
            <person name="Korzh V."/>
            <person name="Kondrychyn I."/>
            <person name="Lim Z.W."/>
            <person name="Tay B.H."/>
            <person name="Tohari S."/>
            <person name="Kong K.W."/>
            <person name="Ho S."/>
            <person name="Lorente-Galdos B."/>
            <person name="Quilez J."/>
            <person name="Marques-Bonet T."/>
            <person name="Raney B.J."/>
            <person name="Ingham P.W."/>
            <person name="Tay A."/>
            <person name="Hillier L.W."/>
            <person name="Minx P."/>
            <person name="Boehm T."/>
            <person name="Wilson R.K."/>
            <person name="Brenner S."/>
            <person name="Warren W.C."/>
        </authorList>
    </citation>
    <scope>NUCLEOTIDE SEQUENCE [LARGE SCALE GENOMIC DNA]</scope>
</reference>
<feature type="chain" id="PRO_5021202294" description="Ig-like domain-containing protein" evidence="9">
    <location>
        <begin position="19"/>
        <end position="158"/>
    </location>
</feature>
<dbReference type="GO" id="GO:0005178">
    <property type="term" value="F:integrin binding"/>
    <property type="evidence" value="ECO:0007669"/>
    <property type="project" value="InterPro"/>
</dbReference>
<reference evidence="11" key="1">
    <citation type="journal article" date="2006" name="Science">
        <title>Ancient noncoding elements conserved in the human genome.</title>
        <authorList>
            <person name="Venkatesh B."/>
            <person name="Kirkness E.F."/>
            <person name="Loh Y.H."/>
            <person name="Halpern A.L."/>
            <person name="Lee A.P."/>
            <person name="Johnson J."/>
            <person name="Dandona N."/>
            <person name="Viswanathan L.D."/>
            <person name="Tay A."/>
            <person name="Venter J.C."/>
            <person name="Strausberg R.L."/>
            <person name="Brenner S."/>
        </authorList>
    </citation>
    <scope>NUCLEOTIDE SEQUENCE [LARGE SCALE GENOMIC DNA]</scope>
</reference>
<keyword evidence="4" id="KW-0472">Membrane</keyword>
<evidence type="ECO:0000313" key="11">
    <source>
        <dbReference type="Proteomes" id="UP000314986"/>
    </source>
</evidence>